<comment type="caution">
    <text evidence="2">The sequence shown here is derived from an EMBL/GenBank/DDBJ whole genome shotgun (WGS) entry which is preliminary data.</text>
</comment>
<protein>
    <submittedName>
        <fullName evidence="2">Uncharacterized protein</fullName>
    </submittedName>
</protein>
<name>A0A1J4JES8_9EUKA</name>
<dbReference type="EMBL" id="MLAK01001100">
    <property type="protein sequence ID" value="OHS97694.1"/>
    <property type="molecule type" value="Genomic_DNA"/>
</dbReference>
<accession>A0A1J4JES8</accession>
<keyword evidence="3" id="KW-1185">Reference proteome</keyword>
<dbReference type="Proteomes" id="UP000179807">
    <property type="component" value="Unassembled WGS sequence"/>
</dbReference>
<proteinExistence type="predicted"/>
<dbReference type="GeneID" id="94845314"/>
<evidence type="ECO:0000256" key="1">
    <source>
        <dbReference type="SAM" id="MobiDB-lite"/>
    </source>
</evidence>
<dbReference type="RefSeq" id="XP_068350831.1">
    <property type="nucleotide sequence ID" value="XM_068510610.1"/>
</dbReference>
<reference evidence="2" key="1">
    <citation type="submission" date="2016-10" db="EMBL/GenBank/DDBJ databases">
        <authorList>
            <person name="Benchimol M."/>
            <person name="Almeida L.G."/>
            <person name="Vasconcelos A.T."/>
            <person name="Perreira-Neves A."/>
            <person name="Rosa I.A."/>
            <person name="Tasca T."/>
            <person name="Bogo M.R."/>
            <person name="de Souza W."/>
        </authorList>
    </citation>
    <scope>NUCLEOTIDE SEQUENCE [LARGE SCALE GENOMIC DNA]</scope>
    <source>
        <strain evidence="2">K</strain>
    </source>
</reference>
<gene>
    <name evidence="2" type="ORF">TRFO_36067</name>
</gene>
<organism evidence="2 3">
    <name type="scientific">Tritrichomonas foetus</name>
    <dbReference type="NCBI Taxonomy" id="1144522"/>
    <lineage>
        <taxon>Eukaryota</taxon>
        <taxon>Metamonada</taxon>
        <taxon>Parabasalia</taxon>
        <taxon>Tritrichomonadida</taxon>
        <taxon>Tritrichomonadidae</taxon>
        <taxon>Tritrichomonas</taxon>
    </lineage>
</organism>
<sequence length="261" mass="29535">MKSEEQSFNFSMKHPIPLPPLLPISSGMPTIYVEPLPPINEDISKSAINSVDFQSNSDNLYADSTFSLSDDLLIFRNIALFYGNSFNNKNGKIPCSFWPVFKNSTGSSRSISELCHRWHLMVKKYNVKERKIEDLINDIRIELNQRNQKQQNLPINHHRTQISPLVNISNLNDSSNSISSHGMVHAKSHQGVPPEFEKIVSSNSIHQNSTHKSKIDHVNTARPNSKIYSIEAPTQIIRNQSTPLSRTTRKLTPFSSLLDSS</sequence>
<dbReference type="VEuPathDB" id="TrichDB:TRFO_36067"/>
<evidence type="ECO:0000313" key="2">
    <source>
        <dbReference type="EMBL" id="OHS97694.1"/>
    </source>
</evidence>
<dbReference type="AlphaFoldDB" id="A0A1J4JES8"/>
<evidence type="ECO:0000313" key="3">
    <source>
        <dbReference type="Proteomes" id="UP000179807"/>
    </source>
</evidence>
<feature type="region of interest" description="Disordered" evidence="1">
    <location>
        <begin position="241"/>
        <end position="261"/>
    </location>
</feature>